<keyword evidence="2 8" id="KW-0645">Protease</keyword>
<keyword evidence="7" id="KW-0456">Lyase</keyword>
<comment type="caution">
    <text evidence="10">The sequence shown here is derived from an EMBL/GenBank/DDBJ whole genome shotgun (WGS) entry which is preliminary data.</text>
</comment>
<evidence type="ECO:0000256" key="1">
    <source>
        <dbReference type="ARBA" id="ARBA00008136"/>
    </source>
</evidence>
<dbReference type="PANTHER" id="PTHR13604:SF0">
    <property type="entry name" value="ABASIC SITE PROCESSING PROTEIN HMCES"/>
    <property type="match status" value="1"/>
</dbReference>
<dbReference type="SUPFAM" id="SSF143081">
    <property type="entry name" value="BB1717-like"/>
    <property type="match status" value="1"/>
</dbReference>
<organism evidence="10 11">
    <name type="scientific">Phenylobacterium deserti</name>
    <dbReference type="NCBI Taxonomy" id="1914756"/>
    <lineage>
        <taxon>Bacteria</taxon>
        <taxon>Pseudomonadati</taxon>
        <taxon>Pseudomonadota</taxon>
        <taxon>Alphaproteobacteria</taxon>
        <taxon>Caulobacterales</taxon>
        <taxon>Caulobacteraceae</taxon>
        <taxon>Phenylobacterium</taxon>
    </lineage>
</organism>
<sequence>MCNEYRFSQARDAISAQWAQLQIPVVWLDAAANRPPGEPIKPTDRATILRPADPASPRAGLAGLDLRWWMVPYFHKGSVKDWRSMCTNARFETVDTAPTFRGPYKARRCIVPLTSFIEYSKPPGWKKGQPKTRHEISWAGGDIRYFAGLWDRATPADMPEGLESFTSSPAPAAPMSSPSTTARRPC</sequence>
<feature type="compositionally biased region" description="Low complexity" evidence="9">
    <location>
        <begin position="166"/>
        <end position="186"/>
    </location>
</feature>
<dbReference type="AlphaFoldDB" id="A0A328AHB6"/>
<dbReference type="RefSeq" id="WP_111515039.1">
    <property type="nucleotide sequence ID" value="NZ_QFYR01000002.1"/>
</dbReference>
<keyword evidence="11" id="KW-1185">Reference proteome</keyword>
<comment type="similarity">
    <text evidence="1 8">Belongs to the SOS response-associated peptidase family.</text>
</comment>
<evidence type="ECO:0000256" key="3">
    <source>
        <dbReference type="ARBA" id="ARBA00022763"/>
    </source>
</evidence>
<dbReference type="PANTHER" id="PTHR13604">
    <property type="entry name" value="DC12-RELATED"/>
    <property type="match status" value="1"/>
</dbReference>
<evidence type="ECO:0000313" key="11">
    <source>
        <dbReference type="Proteomes" id="UP000249725"/>
    </source>
</evidence>
<protein>
    <recommendedName>
        <fullName evidence="8">Abasic site processing protein</fullName>
        <ecNumber evidence="8">3.4.-.-</ecNumber>
    </recommendedName>
</protein>
<dbReference type="EC" id="3.4.-.-" evidence="8"/>
<evidence type="ECO:0000256" key="6">
    <source>
        <dbReference type="ARBA" id="ARBA00023125"/>
    </source>
</evidence>
<dbReference type="InterPro" id="IPR003738">
    <property type="entry name" value="SRAP"/>
</dbReference>
<keyword evidence="3" id="KW-0227">DNA damage</keyword>
<evidence type="ECO:0000256" key="9">
    <source>
        <dbReference type="SAM" id="MobiDB-lite"/>
    </source>
</evidence>
<dbReference type="GO" id="GO:0006508">
    <property type="term" value="P:proteolysis"/>
    <property type="evidence" value="ECO:0007669"/>
    <property type="project" value="UniProtKB-KW"/>
</dbReference>
<evidence type="ECO:0000256" key="8">
    <source>
        <dbReference type="RuleBase" id="RU364100"/>
    </source>
</evidence>
<keyword evidence="6" id="KW-0238">DNA-binding</keyword>
<dbReference type="Gene3D" id="3.90.1680.10">
    <property type="entry name" value="SOS response associated peptidase-like"/>
    <property type="match status" value="1"/>
</dbReference>
<dbReference type="OrthoDB" id="9782620at2"/>
<reference evidence="11" key="1">
    <citation type="submission" date="2018-05" db="EMBL/GenBank/DDBJ databases">
        <authorList>
            <person name="Li X."/>
        </authorList>
    </citation>
    <scope>NUCLEOTIDE SEQUENCE [LARGE SCALE GENOMIC DNA]</scope>
    <source>
        <strain evidence="11">YIM 73061</strain>
    </source>
</reference>
<dbReference type="GO" id="GO:0003697">
    <property type="term" value="F:single-stranded DNA binding"/>
    <property type="evidence" value="ECO:0007669"/>
    <property type="project" value="InterPro"/>
</dbReference>
<proteinExistence type="inferred from homology"/>
<evidence type="ECO:0000313" key="10">
    <source>
        <dbReference type="EMBL" id="RAK52754.1"/>
    </source>
</evidence>
<keyword evidence="4 8" id="KW-0378">Hydrolase</keyword>
<accession>A0A328AHB6</accession>
<evidence type="ECO:0000256" key="4">
    <source>
        <dbReference type="ARBA" id="ARBA00022801"/>
    </source>
</evidence>
<gene>
    <name evidence="10" type="ORF">DJ018_11235</name>
</gene>
<dbReference type="Pfam" id="PF02586">
    <property type="entry name" value="SRAP"/>
    <property type="match status" value="1"/>
</dbReference>
<keyword evidence="5" id="KW-0190">Covalent protein-DNA linkage</keyword>
<dbReference type="InterPro" id="IPR036590">
    <property type="entry name" value="SRAP-like"/>
</dbReference>
<dbReference type="GO" id="GO:0008233">
    <property type="term" value="F:peptidase activity"/>
    <property type="evidence" value="ECO:0007669"/>
    <property type="project" value="UniProtKB-KW"/>
</dbReference>
<evidence type="ECO:0000256" key="5">
    <source>
        <dbReference type="ARBA" id="ARBA00023124"/>
    </source>
</evidence>
<feature type="region of interest" description="Disordered" evidence="9">
    <location>
        <begin position="157"/>
        <end position="186"/>
    </location>
</feature>
<evidence type="ECO:0000256" key="2">
    <source>
        <dbReference type="ARBA" id="ARBA00022670"/>
    </source>
</evidence>
<dbReference type="EMBL" id="QFYR01000002">
    <property type="protein sequence ID" value="RAK52754.1"/>
    <property type="molecule type" value="Genomic_DNA"/>
</dbReference>
<dbReference type="GO" id="GO:0106300">
    <property type="term" value="P:protein-DNA covalent cross-linking repair"/>
    <property type="evidence" value="ECO:0007669"/>
    <property type="project" value="InterPro"/>
</dbReference>
<name>A0A328AHB6_9CAUL</name>
<evidence type="ECO:0000256" key="7">
    <source>
        <dbReference type="ARBA" id="ARBA00023239"/>
    </source>
</evidence>
<dbReference type="Proteomes" id="UP000249725">
    <property type="component" value="Unassembled WGS sequence"/>
</dbReference>
<dbReference type="GO" id="GO:0016829">
    <property type="term" value="F:lyase activity"/>
    <property type="evidence" value="ECO:0007669"/>
    <property type="project" value="UniProtKB-KW"/>
</dbReference>